<keyword evidence="1" id="KW-1133">Transmembrane helix</keyword>
<evidence type="ECO:0000256" key="1">
    <source>
        <dbReference type="SAM" id="Phobius"/>
    </source>
</evidence>
<keyword evidence="1" id="KW-0812">Transmembrane</keyword>
<feature type="transmembrane region" description="Helical" evidence="1">
    <location>
        <begin position="6"/>
        <end position="24"/>
    </location>
</feature>
<proteinExistence type="predicted"/>
<evidence type="ECO:0008006" key="4">
    <source>
        <dbReference type="Google" id="ProtNLM"/>
    </source>
</evidence>
<gene>
    <name evidence="2" type="ORF">RHODO2019_03890</name>
</gene>
<organism evidence="2 3">
    <name type="scientific">Rhodococcus antarcticus</name>
    <dbReference type="NCBI Taxonomy" id="2987751"/>
    <lineage>
        <taxon>Bacteria</taxon>
        <taxon>Bacillati</taxon>
        <taxon>Actinomycetota</taxon>
        <taxon>Actinomycetes</taxon>
        <taxon>Mycobacteriales</taxon>
        <taxon>Nocardiaceae</taxon>
        <taxon>Rhodococcus</taxon>
    </lineage>
</organism>
<dbReference type="Proteomes" id="UP001164965">
    <property type="component" value="Chromosome"/>
</dbReference>
<keyword evidence="3" id="KW-1185">Reference proteome</keyword>
<evidence type="ECO:0000313" key="3">
    <source>
        <dbReference type="Proteomes" id="UP001164965"/>
    </source>
</evidence>
<dbReference type="RefSeq" id="WP_265383715.1">
    <property type="nucleotide sequence ID" value="NZ_CP110615.1"/>
</dbReference>
<dbReference type="EMBL" id="CP110615">
    <property type="protein sequence ID" value="UZJ25611.1"/>
    <property type="molecule type" value="Genomic_DNA"/>
</dbReference>
<name>A0ABY6P2P6_9NOCA</name>
<keyword evidence="1" id="KW-0472">Membrane</keyword>
<evidence type="ECO:0000313" key="2">
    <source>
        <dbReference type="EMBL" id="UZJ25611.1"/>
    </source>
</evidence>
<protein>
    <recommendedName>
        <fullName evidence="4">SPOR domain-containing protein</fullName>
    </recommendedName>
</protein>
<accession>A0ABY6P2P6</accession>
<sequence length="99" mass="10434">MGPSELVLAPALLGLLAFLLYWTFGTSKTGPNTHGEGDGLLRQVSVVPSVDAASVLRRRLAESGVRATVSRGDAGGYRVLVFPADEADARTVLSRHSLD</sequence>
<reference evidence="2" key="1">
    <citation type="submission" date="2022-10" db="EMBL/GenBank/DDBJ databases">
        <title>Rhodococcus sp.75.</title>
        <authorList>
            <person name="Sun M."/>
        </authorList>
    </citation>
    <scope>NUCLEOTIDE SEQUENCE</scope>
    <source>
        <strain evidence="2">75</strain>
    </source>
</reference>